<feature type="compositionally biased region" description="Basic and acidic residues" evidence="1">
    <location>
        <begin position="174"/>
        <end position="183"/>
    </location>
</feature>
<evidence type="ECO:0000256" key="1">
    <source>
        <dbReference type="SAM" id="MobiDB-lite"/>
    </source>
</evidence>
<sequence>KNHCPDATEEERAKYDAENEERRRQRWSKGKKFYSDQALSQPVVKAINVTDIFANNAMIEEKDEAEIEKEMWGDPDEDFIDTCPIPMCKSPPMNECRAEELYKRMMIWGTDEDEAMKPNLWTAGLEYVPKLDEDELKGGKRRYTPKPKDVENNHWKEFIAELEKEVTMQGDDEREARREFDKEKDEEESSESSKEHLNATNATLKLNKDANVPETSKSNASSSVSKPEPKAKLNVRLLRKNQQALIDKMEKMKKSKELEKLDPMKMAWSVEPD</sequence>
<feature type="compositionally biased region" description="Basic and acidic residues" evidence="1">
    <location>
        <begin position="1"/>
        <end position="23"/>
    </location>
</feature>
<feature type="compositionally biased region" description="Low complexity" evidence="1">
    <location>
        <begin position="216"/>
        <end position="225"/>
    </location>
</feature>
<gene>
    <name evidence="2" type="ORF">ADUPG1_004415</name>
</gene>
<comment type="caution">
    <text evidence="2">The sequence shown here is derived from an EMBL/GenBank/DDBJ whole genome shotgun (WGS) entry which is preliminary data.</text>
</comment>
<feature type="region of interest" description="Disordered" evidence="1">
    <location>
        <begin position="164"/>
        <end position="236"/>
    </location>
</feature>
<accession>A0ABQ5JWY0</accession>
<proteinExistence type="predicted"/>
<dbReference type="Proteomes" id="UP001057375">
    <property type="component" value="Unassembled WGS sequence"/>
</dbReference>
<feature type="region of interest" description="Disordered" evidence="1">
    <location>
        <begin position="1"/>
        <end position="31"/>
    </location>
</feature>
<keyword evidence="3" id="KW-1185">Reference proteome</keyword>
<protein>
    <submittedName>
        <fullName evidence="2">Uncharacterized protein</fullName>
    </submittedName>
</protein>
<name>A0ABQ5JWY0_9EUKA</name>
<feature type="non-terminal residue" evidence="2">
    <location>
        <position position="1"/>
    </location>
</feature>
<organism evidence="2 3">
    <name type="scientific">Aduncisulcus paluster</name>
    <dbReference type="NCBI Taxonomy" id="2918883"/>
    <lineage>
        <taxon>Eukaryota</taxon>
        <taxon>Metamonada</taxon>
        <taxon>Carpediemonas-like organisms</taxon>
        <taxon>Aduncisulcus</taxon>
    </lineage>
</organism>
<reference evidence="2" key="1">
    <citation type="submission" date="2022-03" db="EMBL/GenBank/DDBJ databases">
        <title>Draft genome sequence of Aduncisulcus paluster, a free-living microaerophilic Fornicata.</title>
        <authorList>
            <person name="Yuyama I."/>
            <person name="Kume K."/>
            <person name="Tamura T."/>
            <person name="Inagaki Y."/>
            <person name="Hashimoto T."/>
        </authorList>
    </citation>
    <scope>NUCLEOTIDE SEQUENCE</scope>
    <source>
        <strain evidence="2">NY0171</strain>
    </source>
</reference>
<evidence type="ECO:0000313" key="3">
    <source>
        <dbReference type="Proteomes" id="UP001057375"/>
    </source>
</evidence>
<dbReference type="EMBL" id="BQXS01006558">
    <property type="protein sequence ID" value="GKT20536.1"/>
    <property type="molecule type" value="Genomic_DNA"/>
</dbReference>
<feature type="non-terminal residue" evidence="2">
    <location>
        <position position="273"/>
    </location>
</feature>
<evidence type="ECO:0000313" key="2">
    <source>
        <dbReference type="EMBL" id="GKT20536.1"/>
    </source>
</evidence>